<proteinExistence type="predicted"/>
<comment type="caution">
    <text evidence="2">The sequence shown here is derived from an EMBL/GenBank/DDBJ whole genome shotgun (WGS) entry which is preliminary data.</text>
</comment>
<accession>A0A843SHD6</accession>
<keyword evidence="1" id="KW-1133">Transmembrane helix</keyword>
<dbReference type="AlphaFoldDB" id="A0A843SHD6"/>
<sequence length="88" mass="10084">MPKLLNWLRHRRPSSNHSFEGFNMRQNTSPLEHLTAFAIVFAAGILTAASFVAYMEQVRRNAVRDHLKRMKSGLDLSDFTHDNRSAAE</sequence>
<name>A0A843SHD6_9BURK</name>
<evidence type="ECO:0000313" key="3">
    <source>
        <dbReference type="Proteomes" id="UP000444318"/>
    </source>
</evidence>
<keyword evidence="1" id="KW-0472">Membrane</keyword>
<feature type="transmembrane region" description="Helical" evidence="1">
    <location>
        <begin position="34"/>
        <end position="54"/>
    </location>
</feature>
<keyword evidence="1" id="KW-0812">Transmembrane</keyword>
<protein>
    <submittedName>
        <fullName evidence="2">Uncharacterized protein</fullName>
    </submittedName>
</protein>
<organism evidence="2 3">
    <name type="scientific">Rugamonas rivuli</name>
    <dbReference type="NCBI Taxonomy" id="2743358"/>
    <lineage>
        <taxon>Bacteria</taxon>
        <taxon>Pseudomonadati</taxon>
        <taxon>Pseudomonadota</taxon>
        <taxon>Betaproteobacteria</taxon>
        <taxon>Burkholderiales</taxon>
        <taxon>Oxalobacteraceae</taxon>
        <taxon>Telluria group</taxon>
        <taxon>Rugamonas</taxon>
    </lineage>
</organism>
<evidence type="ECO:0000313" key="2">
    <source>
        <dbReference type="EMBL" id="MQA21530.1"/>
    </source>
</evidence>
<dbReference type="EMBL" id="WHUF01000004">
    <property type="protein sequence ID" value="MQA21530.1"/>
    <property type="molecule type" value="Genomic_DNA"/>
</dbReference>
<keyword evidence="3" id="KW-1185">Reference proteome</keyword>
<gene>
    <name evidence="2" type="ORF">GEV01_18575</name>
</gene>
<evidence type="ECO:0000256" key="1">
    <source>
        <dbReference type="SAM" id="Phobius"/>
    </source>
</evidence>
<reference evidence="2 3" key="1">
    <citation type="submission" date="2019-10" db="EMBL/GenBank/DDBJ databases">
        <title>Two novel species isolated from a subtropical stream in China.</title>
        <authorList>
            <person name="Lu H."/>
        </authorList>
    </citation>
    <scope>NUCLEOTIDE SEQUENCE [LARGE SCALE GENOMIC DNA]</scope>
    <source>
        <strain evidence="2 3">FT103W</strain>
    </source>
</reference>
<dbReference type="Proteomes" id="UP000444318">
    <property type="component" value="Unassembled WGS sequence"/>
</dbReference>